<comment type="caution">
    <text evidence="2">The sequence shown here is derived from an EMBL/GenBank/DDBJ whole genome shotgun (WGS) entry which is preliminary data.</text>
</comment>
<organism evidence="2 3">
    <name type="scientific">Hermanssonia centrifuga</name>
    <dbReference type="NCBI Taxonomy" id="98765"/>
    <lineage>
        <taxon>Eukaryota</taxon>
        <taxon>Fungi</taxon>
        <taxon>Dikarya</taxon>
        <taxon>Basidiomycota</taxon>
        <taxon>Agaricomycotina</taxon>
        <taxon>Agaricomycetes</taxon>
        <taxon>Polyporales</taxon>
        <taxon>Meruliaceae</taxon>
        <taxon>Hermanssonia</taxon>
    </lineage>
</organism>
<reference evidence="2 3" key="1">
    <citation type="submission" date="2018-02" db="EMBL/GenBank/DDBJ databases">
        <title>Genome sequence of the basidiomycete white-rot fungus Phlebia centrifuga.</title>
        <authorList>
            <person name="Granchi Z."/>
            <person name="Peng M."/>
            <person name="de Vries R.P."/>
            <person name="Hilden K."/>
            <person name="Makela M.R."/>
            <person name="Grigoriev I."/>
            <person name="Riley R."/>
        </authorList>
    </citation>
    <scope>NUCLEOTIDE SEQUENCE [LARGE SCALE GENOMIC DNA]</scope>
    <source>
        <strain evidence="2 3">FBCC195</strain>
    </source>
</reference>
<sequence>LQPLPDYSKDAEDEPGVMDEDGGAIGLDGEFANEDEGIWDEYGGIEPVFSLDTAEDVGLDMY</sequence>
<name>A0A2R6NEI5_9APHY</name>
<gene>
    <name evidence="2" type="ORF">PHLCEN_2v13333</name>
</gene>
<accession>A0A2R6NEI5</accession>
<feature type="region of interest" description="Disordered" evidence="1">
    <location>
        <begin position="1"/>
        <end position="30"/>
    </location>
</feature>
<protein>
    <submittedName>
        <fullName evidence="2">Uncharacterized protein</fullName>
    </submittedName>
</protein>
<dbReference type="AlphaFoldDB" id="A0A2R6NEI5"/>
<proteinExistence type="predicted"/>
<feature type="compositionally biased region" description="Acidic residues" evidence="1">
    <location>
        <begin position="11"/>
        <end position="22"/>
    </location>
</feature>
<evidence type="ECO:0000313" key="3">
    <source>
        <dbReference type="Proteomes" id="UP000186601"/>
    </source>
</evidence>
<evidence type="ECO:0000256" key="1">
    <source>
        <dbReference type="SAM" id="MobiDB-lite"/>
    </source>
</evidence>
<feature type="non-terminal residue" evidence="2">
    <location>
        <position position="1"/>
    </location>
</feature>
<evidence type="ECO:0000313" key="2">
    <source>
        <dbReference type="EMBL" id="PSR70790.1"/>
    </source>
</evidence>
<keyword evidence="3" id="KW-1185">Reference proteome</keyword>
<dbReference type="Proteomes" id="UP000186601">
    <property type="component" value="Unassembled WGS sequence"/>
</dbReference>
<dbReference type="EMBL" id="MLYV02001321">
    <property type="protein sequence ID" value="PSR70790.1"/>
    <property type="molecule type" value="Genomic_DNA"/>
</dbReference>